<proteinExistence type="inferred from homology"/>
<reference evidence="5 6" key="1">
    <citation type="submission" date="2021-04" db="EMBL/GenBank/DDBJ databases">
        <title>Draft genome sequence of Paenibacillus cisolokensis, LC2-13A.</title>
        <authorList>
            <person name="Uke A."/>
            <person name="Chhe C."/>
            <person name="Baramee S."/>
            <person name="Kosugi A."/>
        </authorList>
    </citation>
    <scope>NUCLEOTIDE SEQUENCE [LARGE SCALE GENOMIC DNA]</scope>
    <source>
        <strain evidence="5 6">LC2-13A</strain>
    </source>
</reference>
<evidence type="ECO:0000256" key="1">
    <source>
        <dbReference type="ARBA" id="ARBA00004196"/>
    </source>
</evidence>
<dbReference type="Proteomes" id="UP000680304">
    <property type="component" value="Unassembled WGS sequence"/>
</dbReference>
<evidence type="ECO:0000256" key="2">
    <source>
        <dbReference type="ARBA" id="ARBA00010333"/>
    </source>
</evidence>
<organism evidence="5 6">
    <name type="scientific">Paenibacillus cisolokensis</name>
    <dbReference type="NCBI Taxonomy" id="1658519"/>
    <lineage>
        <taxon>Bacteria</taxon>
        <taxon>Bacillati</taxon>
        <taxon>Bacillota</taxon>
        <taxon>Bacilli</taxon>
        <taxon>Bacillales</taxon>
        <taxon>Paenibacillaceae</taxon>
        <taxon>Paenibacillus</taxon>
    </lineage>
</organism>
<sequence length="136" mass="15137">MSRWLKWSLSAIAAVLLAAGVWTNTSGGEPKTIVMGTSADYPPYESVDAKGGGEVVGLDIDIARHIAEKLGYELKISNMDFNGLIAALQTKRVDFVMSAMSVTEERKQSVDFSENYYTARNTIVSEEENRIRRWRS</sequence>
<dbReference type="EMBL" id="BOVJ01000025">
    <property type="protein sequence ID" value="GIQ62312.1"/>
    <property type="molecule type" value="Genomic_DNA"/>
</dbReference>
<dbReference type="Pfam" id="PF00497">
    <property type="entry name" value="SBP_bac_3"/>
    <property type="match status" value="1"/>
</dbReference>
<comment type="subcellular location">
    <subcellularLocation>
        <location evidence="1">Cell envelope</location>
    </subcellularLocation>
</comment>
<evidence type="ECO:0000256" key="3">
    <source>
        <dbReference type="ARBA" id="ARBA00022729"/>
    </source>
</evidence>
<evidence type="ECO:0000313" key="6">
    <source>
        <dbReference type="Proteomes" id="UP000680304"/>
    </source>
</evidence>
<dbReference type="PANTHER" id="PTHR35936:SF17">
    <property type="entry name" value="ARGININE-BINDING EXTRACELLULAR PROTEIN ARTP"/>
    <property type="match status" value="1"/>
</dbReference>
<name>A0ABQ4N2B2_9BACL</name>
<accession>A0ABQ4N2B2</accession>
<evidence type="ECO:0000313" key="5">
    <source>
        <dbReference type="EMBL" id="GIQ62312.1"/>
    </source>
</evidence>
<evidence type="ECO:0000259" key="4">
    <source>
        <dbReference type="Pfam" id="PF00497"/>
    </source>
</evidence>
<gene>
    <name evidence="5" type="ORF">PACILC2_08800</name>
</gene>
<dbReference type="PANTHER" id="PTHR35936">
    <property type="entry name" value="MEMBRANE-BOUND LYTIC MUREIN TRANSGLYCOSYLASE F"/>
    <property type="match status" value="1"/>
</dbReference>
<comment type="caution">
    <text evidence="5">The sequence shown here is derived from an EMBL/GenBank/DDBJ whole genome shotgun (WGS) entry which is preliminary data.</text>
</comment>
<comment type="similarity">
    <text evidence="2">Belongs to the bacterial solute-binding protein 3 family.</text>
</comment>
<feature type="domain" description="Solute-binding protein family 3/N-terminal" evidence="4">
    <location>
        <begin position="33"/>
        <end position="129"/>
    </location>
</feature>
<dbReference type="RefSeq" id="WP_372447041.1">
    <property type="nucleotide sequence ID" value="NZ_BOVJ01000025.1"/>
</dbReference>
<dbReference type="Gene3D" id="3.40.190.10">
    <property type="entry name" value="Periplasmic binding protein-like II"/>
    <property type="match status" value="1"/>
</dbReference>
<dbReference type="PROSITE" id="PS01039">
    <property type="entry name" value="SBP_BACTERIAL_3"/>
    <property type="match status" value="1"/>
</dbReference>
<dbReference type="InterPro" id="IPR001638">
    <property type="entry name" value="Solute-binding_3/MltF_N"/>
</dbReference>
<keyword evidence="6" id="KW-1185">Reference proteome</keyword>
<dbReference type="SUPFAM" id="SSF53850">
    <property type="entry name" value="Periplasmic binding protein-like II"/>
    <property type="match status" value="1"/>
</dbReference>
<keyword evidence="3" id="KW-0732">Signal</keyword>
<dbReference type="InterPro" id="IPR018313">
    <property type="entry name" value="SBP_3_CS"/>
</dbReference>
<protein>
    <recommendedName>
        <fullName evidence="4">Solute-binding protein family 3/N-terminal domain-containing protein</fullName>
    </recommendedName>
</protein>